<dbReference type="GO" id="GO:0016126">
    <property type="term" value="P:sterol biosynthetic process"/>
    <property type="evidence" value="ECO:0007669"/>
    <property type="project" value="UniProtKB-KW"/>
</dbReference>
<feature type="domain" description="SAM-dependent methyltransferase Erg6/SMT-type" evidence="13">
    <location>
        <begin position="87"/>
        <end position="249"/>
    </location>
</feature>
<dbReference type="InterPro" id="IPR013216">
    <property type="entry name" value="Methyltransf_11"/>
</dbReference>
<proteinExistence type="inferred from homology"/>
<sequence length="251" mass="28224">MDSLSLFCTGALLAGALYWFVCILGPAEQKGKRATDLSGGSISAEKVLDNYNNYWSFFRRPKEIETADKVPDFVDTFYNLVTDIYDFDGAYSIEATCHAPKLEEVYAEIFRVLKPGSLYVSYEWVTTDKYNSENDEHVEVIQGIERGDALPGLRSYADITKTAKNVGFEIVKEKDLAKPPAQPWWSRLKMGRVAYWRNHIVVTVLSALGIAPKGTVDVHEMLFHTADHLTRGGESGIFSPMHMILCRKPNS</sequence>
<evidence type="ECO:0000256" key="4">
    <source>
        <dbReference type="ARBA" id="ARBA00022679"/>
    </source>
</evidence>
<keyword evidence="10" id="KW-0753">Steroid metabolism</keyword>
<comment type="caution">
    <text evidence="14">The sequence shown here is derived from an EMBL/GenBank/DDBJ whole genome shotgun (WGS) entry which is preliminary data.</text>
</comment>
<organism evidence="14 15">
    <name type="scientific">Lupinus albus</name>
    <name type="common">White lupine</name>
    <name type="synonym">Lupinus termis</name>
    <dbReference type="NCBI Taxonomy" id="3870"/>
    <lineage>
        <taxon>Eukaryota</taxon>
        <taxon>Viridiplantae</taxon>
        <taxon>Streptophyta</taxon>
        <taxon>Embryophyta</taxon>
        <taxon>Tracheophyta</taxon>
        <taxon>Spermatophyta</taxon>
        <taxon>Magnoliopsida</taxon>
        <taxon>eudicotyledons</taxon>
        <taxon>Gunneridae</taxon>
        <taxon>Pentapetalae</taxon>
        <taxon>rosids</taxon>
        <taxon>fabids</taxon>
        <taxon>Fabales</taxon>
        <taxon>Fabaceae</taxon>
        <taxon>Papilionoideae</taxon>
        <taxon>50 kb inversion clade</taxon>
        <taxon>genistoids sensu lato</taxon>
        <taxon>core genistoids</taxon>
        <taxon>Genisteae</taxon>
        <taxon>Lupinus</taxon>
    </lineage>
</organism>
<evidence type="ECO:0000256" key="3">
    <source>
        <dbReference type="ARBA" id="ARBA00022603"/>
    </source>
</evidence>
<dbReference type="PANTHER" id="PTHR44742">
    <property type="match status" value="1"/>
</dbReference>
<comment type="pathway">
    <text evidence="1">Steroid biosynthesis; sterol biosynthesis.</text>
</comment>
<dbReference type="EMBL" id="WOCE01000011">
    <property type="protein sequence ID" value="KAE9603517.1"/>
    <property type="molecule type" value="Genomic_DNA"/>
</dbReference>
<evidence type="ECO:0000313" key="15">
    <source>
        <dbReference type="Proteomes" id="UP000447434"/>
    </source>
</evidence>
<dbReference type="AlphaFoldDB" id="A0A6A4PPL4"/>
<keyword evidence="2" id="KW-0444">Lipid biosynthesis</keyword>
<evidence type="ECO:0000256" key="8">
    <source>
        <dbReference type="ARBA" id="ARBA00023098"/>
    </source>
</evidence>
<dbReference type="OrthoDB" id="4310724at2759"/>
<evidence type="ECO:0000256" key="6">
    <source>
        <dbReference type="ARBA" id="ARBA00022955"/>
    </source>
</evidence>
<name>A0A6A4PPL4_LUPAL</name>
<keyword evidence="4 11" id="KW-0808">Transferase</keyword>
<evidence type="ECO:0000256" key="1">
    <source>
        <dbReference type="ARBA" id="ARBA00004938"/>
    </source>
</evidence>
<accession>A0A6A4PPL4</accession>
<dbReference type="PANTHER" id="PTHR44742:SF2">
    <property type="entry name" value="24-METHYLENESTEROL C-METHYLTRANSFERASE 2"/>
    <property type="match status" value="1"/>
</dbReference>
<dbReference type="SUPFAM" id="SSF53335">
    <property type="entry name" value="S-adenosyl-L-methionine-dependent methyltransferases"/>
    <property type="match status" value="1"/>
</dbReference>
<dbReference type="PROSITE" id="PS51685">
    <property type="entry name" value="SAM_MT_ERG6_SMT"/>
    <property type="match status" value="1"/>
</dbReference>
<dbReference type="Pfam" id="PF08498">
    <property type="entry name" value="Sterol_MT_C"/>
    <property type="match status" value="1"/>
</dbReference>
<evidence type="ECO:0000259" key="13">
    <source>
        <dbReference type="PROSITE" id="PS51685"/>
    </source>
</evidence>
<dbReference type="EC" id="2.1.1.-" evidence="12"/>
<evidence type="ECO:0000256" key="5">
    <source>
        <dbReference type="ARBA" id="ARBA00022691"/>
    </source>
</evidence>
<evidence type="ECO:0000313" key="14">
    <source>
        <dbReference type="EMBL" id="KAE9603517.1"/>
    </source>
</evidence>
<keyword evidence="8" id="KW-0443">Lipid metabolism</keyword>
<dbReference type="InterPro" id="IPR013705">
    <property type="entry name" value="Sterol_MeTrfase_C"/>
</dbReference>
<dbReference type="InterPro" id="IPR030384">
    <property type="entry name" value="MeTrfase_SMT"/>
</dbReference>
<keyword evidence="7" id="KW-0756">Sterol biosynthesis</keyword>
<dbReference type="InterPro" id="IPR029063">
    <property type="entry name" value="SAM-dependent_MTases_sf"/>
</dbReference>
<comment type="similarity">
    <text evidence="11 12">Belongs to the class I-like SAM-binding methyltransferase superfamily. Erg6/SMT family.</text>
</comment>
<evidence type="ECO:0000256" key="7">
    <source>
        <dbReference type="ARBA" id="ARBA00023011"/>
    </source>
</evidence>
<evidence type="ECO:0000256" key="2">
    <source>
        <dbReference type="ARBA" id="ARBA00022516"/>
    </source>
</evidence>
<dbReference type="Pfam" id="PF08241">
    <property type="entry name" value="Methyltransf_11"/>
    <property type="match status" value="1"/>
</dbReference>
<evidence type="ECO:0000256" key="9">
    <source>
        <dbReference type="ARBA" id="ARBA00023166"/>
    </source>
</evidence>
<keyword evidence="6" id="KW-0752">Steroid biosynthesis</keyword>
<gene>
    <name evidence="14" type="ORF">Lalb_Chr11g0061751</name>
</gene>
<evidence type="ECO:0000256" key="10">
    <source>
        <dbReference type="ARBA" id="ARBA00023221"/>
    </source>
</evidence>
<keyword evidence="5 11" id="KW-0949">S-adenosyl-L-methionine</keyword>
<dbReference type="Proteomes" id="UP000447434">
    <property type="component" value="Chromosome 11"/>
</dbReference>
<keyword evidence="3 11" id="KW-0489">Methyltransferase</keyword>
<dbReference type="Gene3D" id="3.40.50.150">
    <property type="entry name" value="Vaccinia Virus protein VP39"/>
    <property type="match status" value="1"/>
</dbReference>
<dbReference type="GO" id="GO:0008757">
    <property type="term" value="F:S-adenosylmethionine-dependent methyltransferase activity"/>
    <property type="evidence" value="ECO:0007669"/>
    <property type="project" value="InterPro"/>
</dbReference>
<keyword evidence="9" id="KW-1207">Sterol metabolism</keyword>
<evidence type="ECO:0000256" key="12">
    <source>
        <dbReference type="RuleBase" id="RU362025"/>
    </source>
</evidence>
<evidence type="ECO:0000256" key="11">
    <source>
        <dbReference type="PROSITE-ProRule" id="PRU01022"/>
    </source>
</evidence>
<keyword evidence="15" id="KW-1185">Reference proteome</keyword>
<dbReference type="GO" id="GO:0032259">
    <property type="term" value="P:methylation"/>
    <property type="evidence" value="ECO:0007669"/>
    <property type="project" value="UniProtKB-KW"/>
</dbReference>
<protein>
    <recommendedName>
        <fullName evidence="12">Methyltransferase</fullName>
        <ecNumber evidence="12">2.1.1.-</ecNumber>
    </recommendedName>
</protein>
<reference evidence="15" key="1">
    <citation type="journal article" date="2020" name="Nat. Commun.">
        <title>Genome sequence of the cluster root forming white lupin.</title>
        <authorList>
            <person name="Hufnagel B."/>
            <person name="Marques A."/>
            <person name="Soriano A."/>
            <person name="Marques L."/>
            <person name="Divol F."/>
            <person name="Doumas P."/>
            <person name="Sallet E."/>
            <person name="Mancinotti D."/>
            <person name="Carrere S."/>
            <person name="Marande W."/>
            <person name="Arribat S."/>
            <person name="Keller J."/>
            <person name="Huneau C."/>
            <person name="Blein T."/>
            <person name="Aime D."/>
            <person name="Laguerre M."/>
            <person name="Taylor J."/>
            <person name="Schubert V."/>
            <person name="Nelson M."/>
            <person name="Geu-Flores F."/>
            <person name="Crespi M."/>
            <person name="Gallardo-Guerrero K."/>
            <person name="Delaux P.-M."/>
            <person name="Salse J."/>
            <person name="Berges H."/>
            <person name="Guyot R."/>
            <person name="Gouzy J."/>
            <person name="Peret B."/>
        </authorList>
    </citation>
    <scope>NUCLEOTIDE SEQUENCE [LARGE SCALE GENOMIC DNA]</scope>
    <source>
        <strain evidence="15">cv. Amiga</strain>
    </source>
</reference>